<evidence type="ECO:0000313" key="2">
    <source>
        <dbReference type="EMBL" id="KAA8904390.1"/>
    </source>
</evidence>
<name>A0A5J5EUA1_9PEZI</name>
<proteinExistence type="predicted"/>
<sequence>MAESHPSSSVLSTHSSSTELGRHIVGVYHTKDRRPITDWVETYLKPSTLLSLEEHNIHTQPPENWRPKTGPAFPLRAARFRGTPPLRIDEINASSALLEQQTEQLRAQAATLAAQRSRRRAERERKKKLEAARKRKWHAERDEAVAARDDLLGIMREEVKDLHETVASAEQDIEEVERALESDDRVLSRLERLAGELVVAPASSVAENEHKNVEALVARLASLETKAVRKRLERVFLSYSRPGPNVTAEQEELQKEIDGLYKEIPAVARGTAYNEFLSPLLAAARKRGSANGENWALGGEYIVDVLSHLRKRLEAVQSLLTSCYDRDGAVMTLIATFDREAGSPPAEEKEKGRPVTPPSHHPQGQKRLGSPVRFADAPATKLGRIPFLTPLRRRGKAVDFSKSHFPELALLSHLGISLPSASSPSAAPVITTAFLGRQISAAAARIDAIGDLSFDNWEEARSEAARVARVLRESLWSGNEFELAQRGEGIMVVLRDEVRGGAMEVERGVREVGGVMGGLVGRVDEVEREHGDVVGGGKRAFVARWGR</sequence>
<feature type="compositionally biased region" description="Basic and acidic residues" evidence="1">
    <location>
        <begin position="338"/>
        <end position="353"/>
    </location>
</feature>
<evidence type="ECO:0000313" key="3">
    <source>
        <dbReference type="Proteomes" id="UP000326924"/>
    </source>
</evidence>
<dbReference type="OrthoDB" id="5314201at2759"/>
<evidence type="ECO:0000256" key="1">
    <source>
        <dbReference type="SAM" id="MobiDB-lite"/>
    </source>
</evidence>
<dbReference type="AlphaFoldDB" id="A0A5J5EUA1"/>
<protein>
    <submittedName>
        <fullName evidence="2">Uncharacterized protein</fullName>
    </submittedName>
</protein>
<feature type="region of interest" description="Disordered" evidence="1">
    <location>
        <begin position="338"/>
        <end position="372"/>
    </location>
</feature>
<dbReference type="InParanoid" id="A0A5J5EUA1"/>
<feature type="compositionally biased region" description="Basic and acidic residues" evidence="1">
    <location>
        <begin position="121"/>
        <end position="132"/>
    </location>
</feature>
<reference evidence="2 3" key="1">
    <citation type="submission" date="2019-09" db="EMBL/GenBank/DDBJ databases">
        <title>Draft genome of the ectomycorrhizal ascomycete Sphaerosporella brunnea.</title>
        <authorList>
            <consortium name="DOE Joint Genome Institute"/>
            <person name="Benucci G.M."/>
            <person name="Marozzi G."/>
            <person name="Antonielli L."/>
            <person name="Sanchez S."/>
            <person name="Marco P."/>
            <person name="Wang X."/>
            <person name="Falini L.B."/>
            <person name="Barry K."/>
            <person name="Haridas S."/>
            <person name="Lipzen A."/>
            <person name="Labutti K."/>
            <person name="Grigoriev I.V."/>
            <person name="Murat C."/>
            <person name="Martin F."/>
            <person name="Albertini E."/>
            <person name="Donnini D."/>
            <person name="Bonito G."/>
        </authorList>
    </citation>
    <scope>NUCLEOTIDE SEQUENCE [LARGE SCALE GENOMIC DNA]</scope>
    <source>
        <strain evidence="2 3">Sb_GMNB300</strain>
    </source>
</reference>
<feature type="region of interest" description="Disordered" evidence="1">
    <location>
        <begin position="108"/>
        <end position="134"/>
    </location>
</feature>
<gene>
    <name evidence="2" type="ORF">FN846DRAFT_34063</name>
</gene>
<comment type="caution">
    <text evidence="2">The sequence shown here is derived from an EMBL/GenBank/DDBJ whole genome shotgun (WGS) entry which is preliminary data.</text>
</comment>
<organism evidence="2 3">
    <name type="scientific">Sphaerosporella brunnea</name>
    <dbReference type="NCBI Taxonomy" id="1250544"/>
    <lineage>
        <taxon>Eukaryota</taxon>
        <taxon>Fungi</taxon>
        <taxon>Dikarya</taxon>
        <taxon>Ascomycota</taxon>
        <taxon>Pezizomycotina</taxon>
        <taxon>Pezizomycetes</taxon>
        <taxon>Pezizales</taxon>
        <taxon>Pyronemataceae</taxon>
        <taxon>Sphaerosporella</taxon>
    </lineage>
</organism>
<accession>A0A5J5EUA1</accession>
<dbReference type="EMBL" id="VXIS01000109">
    <property type="protein sequence ID" value="KAA8904390.1"/>
    <property type="molecule type" value="Genomic_DNA"/>
</dbReference>
<dbReference type="Proteomes" id="UP000326924">
    <property type="component" value="Unassembled WGS sequence"/>
</dbReference>
<keyword evidence="3" id="KW-1185">Reference proteome</keyword>